<feature type="transmembrane region" description="Helical" evidence="8">
    <location>
        <begin position="45"/>
        <end position="67"/>
    </location>
</feature>
<dbReference type="KEGG" id="mclo:DK849_00440"/>
<reference evidence="10" key="1">
    <citation type="submission" date="2018-06" db="EMBL/GenBank/DDBJ databases">
        <title>Complete genome sequences of Mycoplasma anatis, M. anseris and M. cloacale type strains.</title>
        <authorList>
            <person name="Grozner D."/>
            <person name="Forro B."/>
            <person name="Sulyok K.M."/>
            <person name="Marton S."/>
            <person name="Kreizinger Z."/>
            <person name="Banyai K."/>
            <person name="Gyuranecz M."/>
        </authorList>
    </citation>
    <scope>NUCLEOTIDE SEQUENCE [LARGE SCALE GENOMIC DNA]</scope>
    <source>
        <strain evidence="10">NCTC 10199</strain>
    </source>
</reference>
<feature type="transmembrane region" description="Helical" evidence="8">
    <location>
        <begin position="152"/>
        <end position="172"/>
    </location>
</feature>
<sequence length="423" mass="47229">MLYKFKILNENAAQGLQKIVISVLLPFLAFYSFLRNAESSDLKQIGIVFGLSAGYYILLTSIALIWVRYLPKMLPKYVIKRAEKEHNEWLAQTELDNKEMFNAQAFLESLKKKHLVTWLMCIYGSNIVFATPIILGVYSNGIELASLNVWNILYYIGGFGFAFSLISGVKFTKKEFKFSLLKTIKNGSFIAAISAIILWATQYIPGAGAKTIVLGDVKNGLIILADKTTQNIGITHMATFGPNFQTLYGYSDHGTMIWFIKTGVDANSNLLLQRYAGSPTGWFDWSITMPYLYKFISMLAALVSPLIWMVIGTSLAKSNLKEMFRSKDNWIFMVLKMIVMPIVMLAIVIPFVYAGILKPNVGAILVMVGSVPPGTTIVIYSQNFKVHDKYTSQVSSLATVFSFIFIPVWLLIGSAVMNAIAAH</sequence>
<keyword evidence="10" id="KW-1185">Reference proteome</keyword>
<dbReference type="GO" id="GO:0055085">
    <property type="term" value="P:transmembrane transport"/>
    <property type="evidence" value="ECO:0007669"/>
    <property type="project" value="InterPro"/>
</dbReference>
<dbReference type="OrthoDB" id="401182at2"/>
<evidence type="ECO:0000256" key="3">
    <source>
        <dbReference type="ARBA" id="ARBA00022448"/>
    </source>
</evidence>
<evidence type="ECO:0000313" key="9">
    <source>
        <dbReference type="EMBL" id="AWX42996.1"/>
    </source>
</evidence>
<organism evidence="9 10">
    <name type="scientific">Metamycoplasma cloacale</name>
    <dbReference type="NCBI Taxonomy" id="92401"/>
    <lineage>
        <taxon>Bacteria</taxon>
        <taxon>Bacillati</taxon>
        <taxon>Mycoplasmatota</taxon>
        <taxon>Mycoplasmoidales</taxon>
        <taxon>Metamycoplasmataceae</taxon>
        <taxon>Metamycoplasma</taxon>
    </lineage>
</organism>
<evidence type="ECO:0000256" key="1">
    <source>
        <dbReference type="ARBA" id="ARBA00004651"/>
    </source>
</evidence>
<keyword evidence="6 8" id="KW-1133">Transmembrane helix</keyword>
<feature type="transmembrane region" description="Helical" evidence="8">
    <location>
        <begin position="184"/>
        <end position="204"/>
    </location>
</feature>
<dbReference type="GO" id="GO:0005886">
    <property type="term" value="C:plasma membrane"/>
    <property type="evidence" value="ECO:0007669"/>
    <property type="project" value="UniProtKB-SubCell"/>
</dbReference>
<keyword evidence="3" id="KW-0813">Transport</keyword>
<dbReference type="Pfam" id="PF03547">
    <property type="entry name" value="Mem_trans"/>
    <property type="match status" value="1"/>
</dbReference>
<dbReference type="Gene3D" id="1.20.1530.20">
    <property type="match status" value="1"/>
</dbReference>
<keyword evidence="7 8" id="KW-0472">Membrane</keyword>
<comment type="subcellular location">
    <subcellularLocation>
        <location evidence="1">Cell membrane</location>
        <topology evidence="1">Multi-pass membrane protein</topology>
    </subcellularLocation>
</comment>
<keyword evidence="5 8" id="KW-0812">Transmembrane</keyword>
<dbReference type="InterPro" id="IPR004776">
    <property type="entry name" value="Mem_transp_PIN-like"/>
</dbReference>
<comment type="similarity">
    <text evidence="2">Belongs to the auxin efflux carrier (TC 2.A.69) family.</text>
</comment>
<evidence type="ECO:0000256" key="8">
    <source>
        <dbReference type="SAM" id="Phobius"/>
    </source>
</evidence>
<feature type="transmembrane region" description="Helical" evidence="8">
    <location>
        <begin position="12"/>
        <end position="33"/>
    </location>
</feature>
<dbReference type="Proteomes" id="UP000249865">
    <property type="component" value="Chromosome"/>
</dbReference>
<feature type="transmembrane region" description="Helical" evidence="8">
    <location>
        <begin position="291"/>
        <end position="311"/>
    </location>
</feature>
<evidence type="ECO:0000256" key="4">
    <source>
        <dbReference type="ARBA" id="ARBA00022475"/>
    </source>
</evidence>
<name>A0A2Z4LMM9_9BACT</name>
<dbReference type="AlphaFoldDB" id="A0A2Z4LMM9"/>
<evidence type="ECO:0000256" key="5">
    <source>
        <dbReference type="ARBA" id="ARBA00022692"/>
    </source>
</evidence>
<feature type="transmembrane region" description="Helical" evidence="8">
    <location>
        <begin position="362"/>
        <end position="380"/>
    </location>
</feature>
<evidence type="ECO:0000256" key="7">
    <source>
        <dbReference type="ARBA" id="ARBA00023136"/>
    </source>
</evidence>
<accession>A0A2Z4LMM9</accession>
<keyword evidence="4" id="KW-1003">Cell membrane</keyword>
<evidence type="ECO:0000313" key="10">
    <source>
        <dbReference type="Proteomes" id="UP000249865"/>
    </source>
</evidence>
<feature type="transmembrane region" description="Helical" evidence="8">
    <location>
        <begin position="115"/>
        <end position="140"/>
    </location>
</feature>
<protein>
    <submittedName>
        <fullName evidence="9">Malate permease</fullName>
    </submittedName>
</protein>
<evidence type="ECO:0000256" key="2">
    <source>
        <dbReference type="ARBA" id="ARBA00010145"/>
    </source>
</evidence>
<dbReference type="InterPro" id="IPR038770">
    <property type="entry name" value="Na+/solute_symporter_sf"/>
</dbReference>
<proteinExistence type="inferred from homology"/>
<evidence type="ECO:0000256" key="6">
    <source>
        <dbReference type="ARBA" id="ARBA00022989"/>
    </source>
</evidence>
<dbReference type="EMBL" id="CP030103">
    <property type="protein sequence ID" value="AWX42996.1"/>
    <property type="molecule type" value="Genomic_DNA"/>
</dbReference>
<dbReference type="PANTHER" id="PTHR36838">
    <property type="entry name" value="AUXIN EFFLUX CARRIER FAMILY PROTEIN"/>
    <property type="match status" value="1"/>
</dbReference>
<gene>
    <name evidence="9" type="ORF">DK849_00440</name>
</gene>
<feature type="transmembrane region" description="Helical" evidence="8">
    <location>
        <begin position="400"/>
        <end position="421"/>
    </location>
</feature>
<feature type="transmembrane region" description="Helical" evidence="8">
    <location>
        <begin position="331"/>
        <end position="356"/>
    </location>
</feature>
<dbReference type="PANTHER" id="PTHR36838:SF3">
    <property type="entry name" value="TRANSPORTER AUXIN EFFLUX CARRIER EC FAMILY"/>
    <property type="match status" value="1"/>
</dbReference>